<dbReference type="PANTHER" id="PTHR23151:SF82">
    <property type="entry name" value="PYRUVATE DEHYDROGENASE COMPLEX PROTEIN X COMPONENT, MITOCHONDRIAL"/>
    <property type="match status" value="1"/>
</dbReference>
<feature type="domain" description="Peripheral subunit-binding (PSBD)" evidence="6">
    <location>
        <begin position="160"/>
        <end position="198"/>
    </location>
</feature>
<sequence length="308" mass="32832">MSARDLLRSVARQRCSQRWMQTSAVRQAITKLQMPAMSPTMTEGAIAHWKKKEGEPFSTGDILLEIETDKATIDVEAQDDGVMGKILAPDGTRNVKVGKAIALLAEEGDDISNLQLPEEAEPAPSKPAKEEVSPAQQAPPQPTPSTPESRPHVTPSSSRPLFPSVIRLLIESGIEKADDIKGTGVRGMLTKGDVLAYLGKASGPLGTYQAASEKEEQKIEKVAKVAKVEKVEKKPEPAPLDGLAIRRLIVSNMLASSIKARTPPASATPPDFDSIIADYLPPSPKPASSPAPSSKTKTSSSGSLDDLF</sequence>
<dbReference type="Proteomes" id="UP001497453">
    <property type="component" value="Chromosome 3"/>
</dbReference>
<evidence type="ECO:0000256" key="2">
    <source>
        <dbReference type="ARBA" id="ARBA00022823"/>
    </source>
</evidence>
<dbReference type="InterPro" id="IPR004167">
    <property type="entry name" value="PSBD"/>
</dbReference>
<dbReference type="InterPro" id="IPR003016">
    <property type="entry name" value="2-oxoA_DH_lipoyl-BS"/>
</dbReference>
<dbReference type="InterPro" id="IPR000089">
    <property type="entry name" value="Biotin_lipoyl"/>
</dbReference>
<protein>
    <recommendedName>
        <fullName evidence="9">Single hybrid motif-containing protein</fullName>
    </recommendedName>
</protein>
<reference evidence="8" key="1">
    <citation type="submission" date="2024-04" db="EMBL/GenBank/DDBJ databases">
        <authorList>
            <person name="Shaw F."/>
            <person name="Minotto A."/>
        </authorList>
    </citation>
    <scope>NUCLEOTIDE SEQUENCE [LARGE SCALE GENOMIC DNA]</scope>
</reference>
<evidence type="ECO:0000259" key="5">
    <source>
        <dbReference type="PROSITE" id="PS50968"/>
    </source>
</evidence>
<comment type="similarity">
    <text evidence="1">Belongs to the 2-oxoacid dehydrogenase family.</text>
</comment>
<dbReference type="InterPro" id="IPR036625">
    <property type="entry name" value="E3-bd_dom_sf"/>
</dbReference>
<evidence type="ECO:0008006" key="9">
    <source>
        <dbReference type="Google" id="ProtNLM"/>
    </source>
</evidence>
<evidence type="ECO:0000256" key="4">
    <source>
        <dbReference type="SAM" id="MobiDB-lite"/>
    </source>
</evidence>
<keyword evidence="3" id="KW-0809">Transit peptide</keyword>
<dbReference type="Gene3D" id="4.10.320.10">
    <property type="entry name" value="E3-binding domain"/>
    <property type="match status" value="1"/>
</dbReference>
<dbReference type="PROSITE" id="PS00189">
    <property type="entry name" value="LIPOYL"/>
    <property type="match status" value="1"/>
</dbReference>
<gene>
    <name evidence="7" type="ORF">GFSPODELE1_LOCUS4567</name>
</gene>
<feature type="domain" description="Lipoyl-binding" evidence="5">
    <location>
        <begin position="29"/>
        <end position="105"/>
    </location>
</feature>
<dbReference type="Pfam" id="PF00364">
    <property type="entry name" value="Biotin_lipoyl"/>
    <property type="match status" value="1"/>
</dbReference>
<dbReference type="PROSITE" id="PS50968">
    <property type="entry name" value="BIOTINYL_LIPOYL"/>
    <property type="match status" value="1"/>
</dbReference>
<evidence type="ECO:0000313" key="8">
    <source>
        <dbReference type="Proteomes" id="UP001497453"/>
    </source>
</evidence>
<evidence type="ECO:0000259" key="6">
    <source>
        <dbReference type="PROSITE" id="PS51826"/>
    </source>
</evidence>
<dbReference type="SUPFAM" id="SSF51230">
    <property type="entry name" value="Single hybrid motif"/>
    <property type="match status" value="1"/>
</dbReference>
<feature type="region of interest" description="Disordered" evidence="4">
    <location>
        <begin position="112"/>
        <end position="160"/>
    </location>
</feature>
<name>A0ABP1D9P7_9APHY</name>
<dbReference type="SUPFAM" id="SSF47005">
    <property type="entry name" value="Peripheral subunit-binding domain of 2-oxo acid dehydrogenase complex"/>
    <property type="match status" value="1"/>
</dbReference>
<dbReference type="EMBL" id="OZ037946">
    <property type="protein sequence ID" value="CAL1703419.1"/>
    <property type="molecule type" value="Genomic_DNA"/>
</dbReference>
<keyword evidence="2" id="KW-0450">Lipoyl</keyword>
<proteinExistence type="inferred from homology"/>
<dbReference type="PROSITE" id="PS51826">
    <property type="entry name" value="PSBD"/>
    <property type="match status" value="1"/>
</dbReference>
<organism evidence="7 8">
    <name type="scientific">Somion occarium</name>
    <dbReference type="NCBI Taxonomy" id="3059160"/>
    <lineage>
        <taxon>Eukaryota</taxon>
        <taxon>Fungi</taxon>
        <taxon>Dikarya</taxon>
        <taxon>Basidiomycota</taxon>
        <taxon>Agaricomycotina</taxon>
        <taxon>Agaricomycetes</taxon>
        <taxon>Polyporales</taxon>
        <taxon>Cerrenaceae</taxon>
        <taxon>Somion</taxon>
    </lineage>
</organism>
<evidence type="ECO:0000256" key="1">
    <source>
        <dbReference type="ARBA" id="ARBA00007317"/>
    </source>
</evidence>
<evidence type="ECO:0000256" key="3">
    <source>
        <dbReference type="ARBA" id="ARBA00022946"/>
    </source>
</evidence>
<dbReference type="CDD" id="cd06849">
    <property type="entry name" value="lipoyl_domain"/>
    <property type="match status" value="1"/>
</dbReference>
<feature type="region of interest" description="Disordered" evidence="4">
    <location>
        <begin position="259"/>
        <end position="308"/>
    </location>
</feature>
<dbReference type="PANTHER" id="PTHR23151">
    <property type="entry name" value="DIHYDROLIPOAMIDE ACETYL/SUCCINYL-TRANSFERASE-RELATED"/>
    <property type="match status" value="1"/>
</dbReference>
<evidence type="ECO:0000313" key="7">
    <source>
        <dbReference type="EMBL" id="CAL1703419.1"/>
    </source>
</evidence>
<accession>A0ABP1D9P7</accession>
<keyword evidence="8" id="KW-1185">Reference proteome</keyword>
<dbReference type="InterPro" id="IPR045257">
    <property type="entry name" value="E2/Pdx1"/>
</dbReference>
<dbReference type="Gene3D" id="2.40.50.100">
    <property type="match status" value="1"/>
</dbReference>
<feature type="compositionally biased region" description="Low complexity" evidence="4">
    <location>
        <begin position="290"/>
        <end position="301"/>
    </location>
</feature>
<dbReference type="InterPro" id="IPR011053">
    <property type="entry name" value="Single_hybrid_motif"/>
</dbReference>